<dbReference type="InterPro" id="IPR024626">
    <property type="entry name" value="Kri1-like_C"/>
</dbReference>
<name>A0ABD6ECU7_9BILA</name>
<feature type="compositionally biased region" description="Acidic residues" evidence="3">
    <location>
        <begin position="48"/>
        <end position="57"/>
    </location>
</feature>
<feature type="region of interest" description="Disordered" evidence="3">
    <location>
        <begin position="42"/>
        <end position="66"/>
    </location>
</feature>
<feature type="compositionally biased region" description="Basic and acidic residues" evidence="3">
    <location>
        <begin position="578"/>
        <end position="614"/>
    </location>
</feature>
<sequence>MPKLKLDLSDDEGDNVDLKINKNYADRYDNWRRLEEVQKLKDKYGSDMESDSDESTSSEDRAEWTTEHEKSFLRTLAALKTHNPIVYKSEERFFSPVPSTSSETQPFVETGVKKKQKKEEPMYLKDYERKLIIERGGDISDEDEQNNIEITPGYYARQEKLKAEFKMAAANIVEDDANEPLLTRRIKTKDELKKEEDEYYEWLKGQRKDDIADSEKLRGLRDIWRDQKLDDDEKFLRDYLLDKKYEVEDDGNNVIPTYDEIVNVEEDEKELDRERNFEEKYNFRFEEPDKEFIKQYPRTVRDSMRKPDERRKAKRDAHKERKEAEKKKKKSEIRELKMLKKKEIEDKLERLRQMAGDEKLAVKMEDLEEDFDPTEYDKRMKELFNADYYDGCAEDEKPEFPEASNDESDDDSNYEDLELRTGDETEEKVQDTCGDEPQSGDNQRCREKEPSKRRKKRNSRFLEAVLKKKPLFNPAEKTFEEYFNEYYSLDYEDIIGDGTITKFKYRKVPANNFGLTAEEILKADDRQLNAWASLKKVTAYRSEAEEKYDIQAYEKKAKNFEKKKRIFSTDFGGEKSKKVTAKLHDERSNQRLSDESLEQKPAPSERRTKMDESGKKRRRKKKRLHAVGEISNTKNIMENDDRLRAYGINPKKFRNHQRYDKNVHPTSRSCALRDAI</sequence>
<evidence type="ECO:0000256" key="2">
    <source>
        <dbReference type="ARBA" id="ARBA00017294"/>
    </source>
</evidence>
<feature type="compositionally biased region" description="Polar residues" evidence="3">
    <location>
        <begin position="97"/>
        <end position="107"/>
    </location>
</feature>
<feature type="compositionally biased region" description="Acidic residues" evidence="3">
    <location>
        <begin position="404"/>
        <end position="416"/>
    </location>
</feature>
<dbReference type="EMBL" id="JBGFUD010002620">
    <property type="protein sequence ID" value="MFH4977793.1"/>
    <property type="molecule type" value="Genomic_DNA"/>
</dbReference>
<gene>
    <name evidence="5" type="ORF">AB6A40_004502</name>
</gene>
<dbReference type="Pfam" id="PF05178">
    <property type="entry name" value="Kri1"/>
    <property type="match status" value="1"/>
</dbReference>
<dbReference type="Pfam" id="PF12936">
    <property type="entry name" value="Kri1_C"/>
    <property type="match status" value="1"/>
</dbReference>
<feature type="region of interest" description="Disordered" evidence="3">
    <location>
        <begin position="578"/>
        <end position="635"/>
    </location>
</feature>
<evidence type="ECO:0000313" key="5">
    <source>
        <dbReference type="EMBL" id="MFH4977793.1"/>
    </source>
</evidence>
<dbReference type="AlphaFoldDB" id="A0ABD6ECU7"/>
<feature type="region of interest" description="Disordered" evidence="3">
    <location>
        <begin position="298"/>
        <end position="333"/>
    </location>
</feature>
<keyword evidence="6" id="KW-1185">Reference proteome</keyword>
<feature type="domain" description="Kri1-like C-terminal" evidence="4">
    <location>
        <begin position="477"/>
        <end position="565"/>
    </location>
</feature>
<protein>
    <recommendedName>
        <fullName evidence="2">Protein KRI1 homolog</fullName>
    </recommendedName>
</protein>
<evidence type="ECO:0000313" key="6">
    <source>
        <dbReference type="Proteomes" id="UP001608902"/>
    </source>
</evidence>
<dbReference type="Proteomes" id="UP001608902">
    <property type="component" value="Unassembled WGS sequence"/>
</dbReference>
<organism evidence="5 6">
    <name type="scientific">Gnathostoma spinigerum</name>
    <dbReference type="NCBI Taxonomy" id="75299"/>
    <lineage>
        <taxon>Eukaryota</taxon>
        <taxon>Metazoa</taxon>
        <taxon>Ecdysozoa</taxon>
        <taxon>Nematoda</taxon>
        <taxon>Chromadorea</taxon>
        <taxon>Rhabditida</taxon>
        <taxon>Spirurina</taxon>
        <taxon>Gnathostomatomorpha</taxon>
        <taxon>Gnathostomatoidea</taxon>
        <taxon>Gnathostomatidae</taxon>
        <taxon>Gnathostoma</taxon>
    </lineage>
</organism>
<comment type="caution">
    <text evidence="5">The sequence shown here is derived from an EMBL/GenBank/DDBJ whole genome shotgun (WGS) entry which is preliminary data.</text>
</comment>
<feature type="region of interest" description="Disordered" evidence="3">
    <location>
        <begin position="391"/>
        <end position="461"/>
    </location>
</feature>
<comment type="similarity">
    <text evidence="1">Belongs to the KRI1 family.</text>
</comment>
<evidence type="ECO:0000256" key="3">
    <source>
        <dbReference type="SAM" id="MobiDB-lite"/>
    </source>
</evidence>
<dbReference type="PANTHER" id="PTHR14490:SF5">
    <property type="entry name" value="PROTEIN KRI1 HOMOLOG"/>
    <property type="match status" value="1"/>
</dbReference>
<feature type="compositionally biased region" description="Basic and acidic residues" evidence="3">
    <location>
        <begin position="417"/>
        <end position="430"/>
    </location>
</feature>
<evidence type="ECO:0000259" key="4">
    <source>
        <dbReference type="Pfam" id="PF12936"/>
    </source>
</evidence>
<evidence type="ECO:0000256" key="1">
    <source>
        <dbReference type="ARBA" id="ARBA00007473"/>
    </source>
</evidence>
<dbReference type="PANTHER" id="PTHR14490">
    <property type="entry name" value="ZINC FINGER, ZZ TYPE"/>
    <property type="match status" value="1"/>
</dbReference>
<proteinExistence type="inferred from homology"/>
<feature type="region of interest" description="Disordered" evidence="3">
    <location>
        <begin position="95"/>
        <end position="119"/>
    </location>
</feature>
<reference evidence="5 6" key="1">
    <citation type="submission" date="2024-08" db="EMBL/GenBank/DDBJ databases">
        <title>Gnathostoma spinigerum genome.</title>
        <authorList>
            <person name="Gonzalez-Bertolin B."/>
            <person name="Monzon S."/>
            <person name="Zaballos A."/>
            <person name="Jimenez P."/>
            <person name="Dekumyoy P."/>
            <person name="Varona S."/>
            <person name="Cuesta I."/>
            <person name="Sumanam S."/>
            <person name="Adisakwattana P."/>
            <person name="Gasser R.B."/>
            <person name="Hernandez-Gonzalez A."/>
            <person name="Young N.D."/>
            <person name="Perteguer M.J."/>
        </authorList>
    </citation>
    <scope>NUCLEOTIDE SEQUENCE [LARGE SCALE GENOMIC DNA]</scope>
    <source>
        <strain evidence="5">AL3</strain>
        <tissue evidence="5">Liver</tissue>
    </source>
</reference>
<accession>A0ABD6ECU7</accession>
<feature type="compositionally biased region" description="Basic residues" evidence="3">
    <location>
        <begin position="615"/>
        <end position="625"/>
    </location>
</feature>
<dbReference type="InterPro" id="IPR018034">
    <property type="entry name" value="Kri1"/>
</dbReference>